<dbReference type="Proteomes" id="UP000183253">
    <property type="component" value="Unassembled WGS sequence"/>
</dbReference>
<evidence type="ECO:0000313" key="9">
    <source>
        <dbReference type="EMBL" id="SEA40522.1"/>
    </source>
</evidence>
<feature type="modified residue" description="4-aspartylphosphate" evidence="6">
    <location>
        <position position="61"/>
    </location>
</feature>
<keyword evidence="5 9" id="KW-0418">Kinase</keyword>
<dbReference type="PANTHER" id="PTHR43547">
    <property type="entry name" value="TWO-COMPONENT HISTIDINE KINASE"/>
    <property type="match status" value="1"/>
</dbReference>
<evidence type="ECO:0000256" key="4">
    <source>
        <dbReference type="ARBA" id="ARBA00022679"/>
    </source>
</evidence>
<dbReference type="SUPFAM" id="SSF52172">
    <property type="entry name" value="CheY-like"/>
    <property type="match status" value="1"/>
</dbReference>
<dbReference type="Gene3D" id="1.10.287.130">
    <property type="match status" value="1"/>
</dbReference>
<feature type="domain" description="Response regulatory" evidence="8">
    <location>
        <begin position="12"/>
        <end position="128"/>
    </location>
</feature>
<dbReference type="FunFam" id="3.30.565.10:FF:000006">
    <property type="entry name" value="Sensor histidine kinase WalK"/>
    <property type="match status" value="1"/>
</dbReference>
<dbReference type="InterPro" id="IPR001789">
    <property type="entry name" value="Sig_transdc_resp-reg_receiver"/>
</dbReference>
<dbReference type="Pfam" id="PF00072">
    <property type="entry name" value="Response_reg"/>
    <property type="match status" value="1"/>
</dbReference>
<dbReference type="SMART" id="SM00387">
    <property type="entry name" value="HATPase_c"/>
    <property type="match status" value="1"/>
</dbReference>
<evidence type="ECO:0000256" key="6">
    <source>
        <dbReference type="PROSITE-ProRule" id="PRU00169"/>
    </source>
</evidence>
<keyword evidence="3 6" id="KW-0597">Phosphoprotein</keyword>
<dbReference type="GO" id="GO:0000155">
    <property type="term" value="F:phosphorelay sensor kinase activity"/>
    <property type="evidence" value="ECO:0007669"/>
    <property type="project" value="InterPro"/>
</dbReference>
<dbReference type="CDD" id="cd00075">
    <property type="entry name" value="HATPase"/>
    <property type="match status" value="1"/>
</dbReference>
<gene>
    <name evidence="9" type="ORF">SAMN05444145_103154</name>
</gene>
<sequence length="388" mass="43057">MKNIAIKPEDYTILAVDDIATNIMLLKAVLSRAKYKIVTASGGFEALEKVAEVNPDLILLDIMMPDMDGYEVLKRLKADPAHEDIPVIFLTALHNPEDIVKGFKFGASDYISKPFNHEELITRVAHHIYLAAAQRTIMQQRDELQATVEARDKMYSVIAHDLRSPIGTLKMVFNMLSINLTADQIGEDSFEMISMGNNITESTFMLLDNLLKWTKSQIGRMNTVFQEVDISEVVLFASKMSDVVAQVKNIEVEYDIPEAITVSCDVDMVKTIMRNLMSNAIKYSQEGGKIVVSVRETPTHAAISVRDNGIGIKEEDIPKLLNPETHYTTYGTKNEEGSGLGLQLVQDLTHRNGGTLTIESKEGEGSTFTFTIAKEQPEQGPGKDEATA</sequence>
<organism evidence="9 10">
    <name type="scientific">Alistipes timonensis JC136</name>
    <dbReference type="NCBI Taxonomy" id="1033731"/>
    <lineage>
        <taxon>Bacteria</taxon>
        <taxon>Pseudomonadati</taxon>
        <taxon>Bacteroidota</taxon>
        <taxon>Bacteroidia</taxon>
        <taxon>Bacteroidales</taxon>
        <taxon>Rikenellaceae</taxon>
        <taxon>Alistipes</taxon>
    </lineage>
</organism>
<evidence type="ECO:0000259" key="7">
    <source>
        <dbReference type="PROSITE" id="PS50109"/>
    </source>
</evidence>
<dbReference type="RefSeq" id="WP_010261536.1">
    <property type="nucleotide sequence ID" value="NZ_CAEG01000010.1"/>
</dbReference>
<dbReference type="OrthoDB" id="9781208at2"/>
<dbReference type="PANTHER" id="PTHR43547:SF2">
    <property type="entry name" value="HYBRID SIGNAL TRANSDUCTION HISTIDINE KINASE C"/>
    <property type="match status" value="1"/>
</dbReference>
<dbReference type="InterPro" id="IPR005467">
    <property type="entry name" value="His_kinase_dom"/>
</dbReference>
<dbReference type="SUPFAM" id="SSF55874">
    <property type="entry name" value="ATPase domain of HSP90 chaperone/DNA topoisomerase II/histidine kinase"/>
    <property type="match status" value="1"/>
</dbReference>
<comment type="catalytic activity">
    <reaction evidence="1">
        <text>ATP + protein L-histidine = ADP + protein N-phospho-L-histidine.</text>
        <dbReference type="EC" id="2.7.13.3"/>
    </reaction>
</comment>
<dbReference type="EMBL" id="FNRI01000003">
    <property type="protein sequence ID" value="SEA40522.1"/>
    <property type="molecule type" value="Genomic_DNA"/>
</dbReference>
<dbReference type="SMART" id="SM00448">
    <property type="entry name" value="REC"/>
    <property type="match status" value="1"/>
</dbReference>
<dbReference type="Pfam" id="PF02518">
    <property type="entry name" value="HATPase_c"/>
    <property type="match status" value="1"/>
</dbReference>
<evidence type="ECO:0000259" key="8">
    <source>
        <dbReference type="PROSITE" id="PS50110"/>
    </source>
</evidence>
<dbReference type="Gene3D" id="3.40.50.2300">
    <property type="match status" value="1"/>
</dbReference>
<dbReference type="InterPro" id="IPR004358">
    <property type="entry name" value="Sig_transdc_His_kin-like_C"/>
</dbReference>
<dbReference type="InterPro" id="IPR036097">
    <property type="entry name" value="HisK_dim/P_sf"/>
</dbReference>
<name>A0A1H4AY14_9BACT</name>
<accession>A0A1H4AY14</accession>
<reference evidence="9 10" key="1">
    <citation type="submission" date="2016-10" db="EMBL/GenBank/DDBJ databases">
        <authorList>
            <person name="de Groot N.N."/>
        </authorList>
    </citation>
    <scope>NUCLEOTIDE SEQUENCE [LARGE SCALE GENOMIC DNA]</scope>
    <source>
        <strain evidence="9 10">DSM 25383</strain>
    </source>
</reference>
<dbReference type="STRING" id="1033731.SAMN05444145_103154"/>
<evidence type="ECO:0000256" key="1">
    <source>
        <dbReference type="ARBA" id="ARBA00000085"/>
    </source>
</evidence>
<dbReference type="PROSITE" id="PS50109">
    <property type="entry name" value="HIS_KIN"/>
    <property type="match status" value="1"/>
</dbReference>
<dbReference type="SUPFAM" id="SSF47384">
    <property type="entry name" value="Homodimeric domain of signal transducing histidine kinase"/>
    <property type="match status" value="1"/>
</dbReference>
<evidence type="ECO:0000256" key="2">
    <source>
        <dbReference type="ARBA" id="ARBA00012438"/>
    </source>
</evidence>
<protein>
    <recommendedName>
        <fullName evidence="2">histidine kinase</fullName>
        <ecNumber evidence="2">2.7.13.3</ecNumber>
    </recommendedName>
</protein>
<dbReference type="AlphaFoldDB" id="A0A1H4AY14"/>
<keyword evidence="4" id="KW-0808">Transferase</keyword>
<dbReference type="InterPro" id="IPR011006">
    <property type="entry name" value="CheY-like_superfamily"/>
</dbReference>
<dbReference type="EC" id="2.7.13.3" evidence="2"/>
<evidence type="ECO:0000256" key="5">
    <source>
        <dbReference type="ARBA" id="ARBA00022777"/>
    </source>
</evidence>
<dbReference type="PRINTS" id="PR00344">
    <property type="entry name" value="BCTRLSENSOR"/>
</dbReference>
<dbReference type="CDD" id="cd19920">
    <property type="entry name" value="REC_PA4781-like"/>
    <property type="match status" value="1"/>
</dbReference>
<dbReference type="InterPro" id="IPR003594">
    <property type="entry name" value="HATPase_dom"/>
</dbReference>
<dbReference type="PROSITE" id="PS50110">
    <property type="entry name" value="RESPONSE_REGULATORY"/>
    <property type="match status" value="1"/>
</dbReference>
<keyword evidence="10" id="KW-1185">Reference proteome</keyword>
<feature type="domain" description="Histidine kinase" evidence="7">
    <location>
        <begin position="157"/>
        <end position="376"/>
    </location>
</feature>
<proteinExistence type="predicted"/>
<dbReference type="Gene3D" id="3.30.565.10">
    <property type="entry name" value="Histidine kinase-like ATPase, C-terminal domain"/>
    <property type="match status" value="1"/>
</dbReference>
<dbReference type="InterPro" id="IPR036890">
    <property type="entry name" value="HATPase_C_sf"/>
</dbReference>
<evidence type="ECO:0000256" key="3">
    <source>
        <dbReference type="ARBA" id="ARBA00022553"/>
    </source>
</evidence>
<evidence type="ECO:0000313" key="10">
    <source>
        <dbReference type="Proteomes" id="UP000183253"/>
    </source>
</evidence>